<dbReference type="Proteomes" id="UP000527355">
    <property type="component" value="Unassembled WGS sequence"/>
</dbReference>
<reference evidence="1 2" key="1">
    <citation type="journal article" date="2020" name="Nature">
        <title>Six reference-quality genomes reveal evolution of bat adaptations.</title>
        <authorList>
            <person name="Jebb D."/>
            <person name="Huang Z."/>
            <person name="Pippel M."/>
            <person name="Hughes G.M."/>
            <person name="Lavrichenko K."/>
            <person name="Devanna P."/>
            <person name="Winkler S."/>
            <person name="Jermiin L.S."/>
            <person name="Skirmuntt E.C."/>
            <person name="Katzourakis A."/>
            <person name="Burkitt-Gray L."/>
            <person name="Ray D.A."/>
            <person name="Sullivan K.A.M."/>
            <person name="Roscito J.G."/>
            <person name="Kirilenko B.M."/>
            <person name="Davalos L.M."/>
            <person name="Corthals A.P."/>
            <person name="Power M.L."/>
            <person name="Jones G."/>
            <person name="Ransome R.D."/>
            <person name="Dechmann D.K.N."/>
            <person name="Locatelli A.G."/>
            <person name="Puechmaille S.J."/>
            <person name="Fedrigo O."/>
            <person name="Jarvis E.D."/>
            <person name="Hiller M."/>
            <person name="Vernes S.C."/>
            <person name="Myers E.W."/>
            <person name="Teeling E.C."/>
        </authorList>
    </citation>
    <scope>NUCLEOTIDE SEQUENCE [LARGE SCALE GENOMIC DNA]</scope>
    <source>
        <strain evidence="1">MMyoMyo1</strain>
        <tissue evidence="1">Flight muscle</tissue>
    </source>
</reference>
<dbReference type="AlphaFoldDB" id="A0A7J7TIM5"/>
<protein>
    <submittedName>
        <fullName evidence="1">Uncharacterized protein</fullName>
    </submittedName>
</protein>
<sequence length="151" mass="16598">MGERAVAGPALASHLRLSQLLLRLELLSGRLDVGDFRERKAEAVQAQVSRLSESIGLETWFINVSGPSGSLLCLCFQYRVPVWGLCSRGTRGRAKGSFGNYLANLMAMAHQMGTSRKSTPGHKLFCLVVCIDHINLVRAKIRSLCATERQL</sequence>
<comment type="caution">
    <text evidence="1">The sequence shown here is derived from an EMBL/GenBank/DDBJ whole genome shotgun (WGS) entry which is preliminary data.</text>
</comment>
<accession>A0A7J7TIM5</accession>
<evidence type="ECO:0000313" key="1">
    <source>
        <dbReference type="EMBL" id="KAF6300579.1"/>
    </source>
</evidence>
<gene>
    <name evidence="1" type="ORF">mMyoMyo1_009053</name>
</gene>
<proteinExistence type="predicted"/>
<dbReference type="EMBL" id="JABWUV010000016">
    <property type="protein sequence ID" value="KAF6300579.1"/>
    <property type="molecule type" value="Genomic_DNA"/>
</dbReference>
<organism evidence="1 2">
    <name type="scientific">Myotis myotis</name>
    <name type="common">Greater mouse-eared bat</name>
    <name type="synonym">Vespertilio myotis</name>
    <dbReference type="NCBI Taxonomy" id="51298"/>
    <lineage>
        <taxon>Eukaryota</taxon>
        <taxon>Metazoa</taxon>
        <taxon>Chordata</taxon>
        <taxon>Craniata</taxon>
        <taxon>Vertebrata</taxon>
        <taxon>Euteleostomi</taxon>
        <taxon>Mammalia</taxon>
        <taxon>Eutheria</taxon>
        <taxon>Laurasiatheria</taxon>
        <taxon>Chiroptera</taxon>
        <taxon>Yangochiroptera</taxon>
        <taxon>Vespertilionidae</taxon>
        <taxon>Myotis</taxon>
    </lineage>
</organism>
<name>A0A7J7TIM5_MYOMY</name>
<evidence type="ECO:0000313" key="2">
    <source>
        <dbReference type="Proteomes" id="UP000527355"/>
    </source>
</evidence>
<keyword evidence="2" id="KW-1185">Reference proteome</keyword>